<evidence type="ECO:0000256" key="1">
    <source>
        <dbReference type="ARBA" id="ARBA00001947"/>
    </source>
</evidence>
<dbReference type="SUPFAM" id="SSF51556">
    <property type="entry name" value="Metallo-dependent hydrolases"/>
    <property type="match status" value="1"/>
</dbReference>
<keyword evidence="5" id="KW-0546">Nucleotide metabolism</keyword>
<evidence type="ECO:0000256" key="3">
    <source>
        <dbReference type="ARBA" id="ARBA00022801"/>
    </source>
</evidence>
<keyword evidence="3" id="KW-0378">Hydrolase</keyword>
<evidence type="ECO:0000313" key="7">
    <source>
        <dbReference type="EMBL" id="WIA10501.1"/>
    </source>
</evidence>
<evidence type="ECO:0000256" key="5">
    <source>
        <dbReference type="ARBA" id="ARBA00023080"/>
    </source>
</evidence>
<dbReference type="Proteomes" id="UP001244341">
    <property type="component" value="Chromosome 2b"/>
</dbReference>
<keyword evidence="4" id="KW-0862">Zinc</keyword>
<dbReference type="EMBL" id="CP126209">
    <property type="protein sequence ID" value="WIA10501.1"/>
    <property type="molecule type" value="Genomic_DNA"/>
</dbReference>
<accession>A0ABY8TRW3</accession>
<dbReference type="Gene3D" id="3.20.20.140">
    <property type="entry name" value="Metal-dependent hydrolases"/>
    <property type="match status" value="1"/>
</dbReference>
<dbReference type="PANTHER" id="PTHR43114:SF6">
    <property type="entry name" value="ADENINE DEAMINASE"/>
    <property type="match status" value="1"/>
</dbReference>
<evidence type="ECO:0000313" key="8">
    <source>
        <dbReference type="Proteomes" id="UP001244341"/>
    </source>
</evidence>
<evidence type="ECO:0000256" key="4">
    <source>
        <dbReference type="ARBA" id="ARBA00022833"/>
    </source>
</evidence>
<dbReference type="InterPro" id="IPR001365">
    <property type="entry name" value="A_deaminase_dom"/>
</dbReference>
<dbReference type="InterPro" id="IPR028892">
    <property type="entry name" value="ADE"/>
</dbReference>
<dbReference type="InterPro" id="IPR006330">
    <property type="entry name" value="Ado/ade_deaminase"/>
</dbReference>
<name>A0ABY8TRW3_TETOB</name>
<reference evidence="7 8" key="1">
    <citation type="submission" date="2023-05" db="EMBL/GenBank/DDBJ databases">
        <title>A 100% complete, gapless, phased diploid assembly of the Scenedesmus obliquus UTEX 3031 genome.</title>
        <authorList>
            <person name="Biondi T.C."/>
            <person name="Hanschen E.R."/>
            <person name="Kwon T."/>
            <person name="Eng W."/>
            <person name="Kruse C.P.S."/>
            <person name="Koehler S.I."/>
            <person name="Kunde Y."/>
            <person name="Gleasner C.D."/>
            <person name="You Mak K.T."/>
            <person name="Polle J."/>
            <person name="Hovde B.T."/>
            <person name="Starkenburg S.R."/>
        </authorList>
    </citation>
    <scope>NUCLEOTIDE SEQUENCE [LARGE SCALE GENOMIC DNA]</scope>
    <source>
        <strain evidence="7 8">DOE0152z</strain>
    </source>
</reference>
<proteinExistence type="inferred from homology"/>
<evidence type="ECO:0000256" key="2">
    <source>
        <dbReference type="ARBA" id="ARBA00022723"/>
    </source>
</evidence>
<dbReference type="PANTHER" id="PTHR43114">
    <property type="entry name" value="ADENINE DEAMINASE"/>
    <property type="match status" value="1"/>
</dbReference>
<keyword evidence="2" id="KW-0479">Metal-binding</keyword>
<dbReference type="NCBIfam" id="TIGR01430">
    <property type="entry name" value="aden_deam"/>
    <property type="match status" value="1"/>
</dbReference>
<protein>
    <recommendedName>
        <fullName evidence="6">Adenosine deaminase domain-containing protein</fullName>
    </recommendedName>
</protein>
<keyword evidence="8" id="KW-1185">Reference proteome</keyword>
<sequence>MFKLAERNNVTLPYPNVAAAKAARAKFSNLQSFLDAYLIGGSVLQTQQDFEDLANAYFEKAAANNITHAEIFFDPQAHMARGVAFSTVYNGLQAAVTARRSHPSHPIDASLILCFMRNLGQLAAAKALAAALPYIRGISSLGLASTEVPYPPEAFKDVYNTGGLMGLHKVAHAGEEGGPEYVWGAISALRVQRIDHGIRSLEDAELVQYLADARLPITLCPLSNLRLQVYAGSLQEKLRAILASGIVVTINSDDPAYFSGYLNANYEYIAAVADLGAEGIAKLARNSFAASFIPGQQKLQAYAQIRDAMAAWRQEQQQQQQQHVTVT</sequence>
<evidence type="ECO:0000259" key="6">
    <source>
        <dbReference type="Pfam" id="PF00962"/>
    </source>
</evidence>
<feature type="domain" description="Adenosine deaminase" evidence="6">
    <location>
        <begin position="2"/>
        <end position="305"/>
    </location>
</feature>
<gene>
    <name evidence="7" type="ORF">OEZ85_010690</name>
</gene>
<organism evidence="7 8">
    <name type="scientific">Tetradesmus obliquus</name>
    <name type="common">Green alga</name>
    <name type="synonym">Acutodesmus obliquus</name>
    <dbReference type="NCBI Taxonomy" id="3088"/>
    <lineage>
        <taxon>Eukaryota</taxon>
        <taxon>Viridiplantae</taxon>
        <taxon>Chlorophyta</taxon>
        <taxon>core chlorophytes</taxon>
        <taxon>Chlorophyceae</taxon>
        <taxon>CS clade</taxon>
        <taxon>Sphaeropleales</taxon>
        <taxon>Scenedesmaceae</taxon>
        <taxon>Tetradesmus</taxon>
    </lineage>
</organism>
<comment type="cofactor">
    <cofactor evidence="1">
        <name>Zn(2+)</name>
        <dbReference type="ChEBI" id="CHEBI:29105"/>
    </cofactor>
</comment>
<dbReference type="HAMAP" id="MF_01962">
    <property type="entry name" value="Adenine_deaminase"/>
    <property type="match status" value="1"/>
</dbReference>
<dbReference type="InterPro" id="IPR032466">
    <property type="entry name" value="Metal_Hydrolase"/>
</dbReference>
<dbReference type="Pfam" id="PF00962">
    <property type="entry name" value="A_deaminase"/>
    <property type="match status" value="1"/>
</dbReference>